<dbReference type="Proteomes" id="UP001172102">
    <property type="component" value="Unassembled WGS sequence"/>
</dbReference>
<proteinExistence type="predicted"/>
<name>A0AA40API7_9PEZI</name>
<feature type="region of interest" description="Disordered" evidence="1">
    <location>
        <begin position="26"/>
        <end position="54"/>
    </location>
</feature>
<evidence type="ECO:0000256" key="1">
    <source>
        <dbReference type="SAM" id="MobiDB-lite"/>
    </source>
</evidence>
<reference evidence="2" key="1">
    <citation type="submission" date="2023-06" db="EMBL/GenBank/DDBJ databases">
        <title>Genome-scale phylogeny and comparative genomics of the fungal order Sordariales.</title>
        <authorList>
            <consortium name="Lawrence Berkeley National Laboratory"/>
            <person name="Hensen N."/>
            <person name="Bonometti L."/>
            <person name="Westerberg I."/>
            <person name="Brannstrom I.O."/>
            <person name="Guillou S."/>
            <person name="Cros-Aarteil S."/>
            <person name="Calhoun S."/>
            <person name="Haridas S."/>
            <person name="Kuo A."/>
            <person name="Mondo S."/>
            <person name="Pangilinan J."/>
            <person name="Riley R."/>
            <person name="Labutti K."/>
            <person name="Andreopoulos B."/>
            <person name="Lipzen A."/>
            <person name="Chen C."/>
            <person name="Yanf M."/>
            <person name="Daum C."/>
            <person name="Ng V."/>
            <person name="Clum A."/>
            <person name="Steindorff A."/>
            <person name="Ohm R."/>
            <person name="Martin F."/>
            <person name="Silar P."/>
            <person name="Natvig D."/>
            <person name="Lalanne C."/>
            <person name="Gautier V."/>
            <person name="Ament-Velasquez S.L."/>
            <person name="Kruys A."/>
            <person name="Hutchinson M.I."/>
            <person name="Powell A.J."/>
            <person name="Barry K."/>
            <person name="Miller A.N."/>
            <person name="Grigoriev I.V."/>
            <person name="Debuchy R."/>
            <person name="Gladieux P."/>
            <person name="Thoren M.H."/>
            <person name="Johannesson H."/>
        </authorList>
    </citation>
    <scope>NUCLEOTIDE SEQUENCE</scope>
    <source>
        <strain evidence="2">SMH4607-1</strain>
    </source>
</reference>
<comment type="caution">
    <text evidence="2">The sequence shown here is derived from an EMBL/GenBank/DDBJ whole genome shotgun (WGS) entry which is preliminary data.</text>
</comment>
<evidence type="ECO:0000313" key="3">
    <source>
        <dbReference type="Proteomes" id="UP001172102"/>
    </source>
</evidence>
<protein>
    <submittedName>
        <fullName evidence="2">Uncharacterized protein</fullName>
    </submittedName>
</protein>
<gene>
    <name evidence="2" type="ORF">B0H67DRAFT_158762</name>
</gene>
<dbReference type="EMBL" id="JAUKUA010000003">
    <property type="protein sequence ID" value="KAK0719635.1"/>
    <property type="molecule type" value="Genomic_DNA"/>
</dbReference>
<dbReference type="AlphaFoldDB" id="A0AA40API7"/>
<evidence type="ECO:0000313" key="2">
    <source>
        <dbReference type="EMBL" id="KAK0719635.1"/>
    </source>
</evidence>
<organism evidence="2 3">
    <name type="scientific">Lasiosphaeris hirsuta</name>
    <dbReference type="NCBI Taxonomy" id="260670"/>
    <lineage>
        <taxon>Eukaryota</taxon>
        <taxon>Fungi</taxon>
        <taxon>Dikarya</taxon>
        <taxon>Ascomycota</taxon>
        <taxon>Pezizomycotina</taxon>
        <taxon>Sordariomycetes</taxon>
        <taxon>Sordariomycetidae</taxon>
        <taxon>Sordariales</taxon>
        <taxon>Lasiosphaeriaceae</taxon>
        <taxon>Lasiosphaeris</taxon>
    </lineage>
</organism>
<accession>A0AA40API7</accession>
<sequence length="54" mass="6023">MFSALLPDCLPFRACRRNTEQPLAFLRPHSPMPFQGQAAHGRPNGNPSSARYIV</sequence>
<feature type="compositionally biased region" description="Polar residues" evidence="1">
    <location>
        <begin position="45"/>
        <end position="54"/>
    </location>
</feature>
<keyword evidence="3" id="KW-1185">Reference proteome</keyword>